<comment type="subcellular location">
    <subcellularLocation>
        <location evidence="1">Membrane</location>
        <topology evidence="1">Multi-pass membrane protein</topology>
    </subcellularLocation>
</comment>
<sequence length="296" mass="34308">MKKEDSKDILCLSNDNSTTIKKTLLAFIILIFGWIFNNIILAWVHDRVPLDQPPLPDIFFNLFPEIPKAIEITEIIMLFIVISAIFIMIFHKHKWIIIRRVLCCAGISYIFRGICIAMLQVPVPSKNTFCSPQMESSLTNILNRVLSTFWSAGIEAFRPRVLCGDLIVSGHTICLITGLQAFKLYSPRRIHIIFTFYNIITLIALLSILIARKHYTLDVFLGYIVATNVFRTYHSLSYSYHRNELYENLHSESIIKPLVIYFEKDSYPQFFDNYLTISSYLKKIPSCNLEKKKLPI</sequence>
<evidence type="ECO:0000259" key="10">
    <source>
        <dbReference type="Pfam" id="PF14360"/>
    </source>
</evidence>
<evidence type="ECO:0000256" key="2">
    <source>
        <dbReference type="ARBA" id="ARBA00005441"/>
    </source>
</evidence>
<dbReference type="InterPro" id="IPR045221">
    <property type="entry name" value="Sphingomyelin_synth-like"/>
</dbReference>
<proteinExistence type="inferred from homology"/>
<evidence type="ECO:0000256" key="9">
    <source>
        <dbReference type="SAM" id="Phobius"/>
    </source>
</evidence>
<keyword evidence="5" id="KW-0746">Sphingolipid metabolism</keyword>
<dbReference type="PANTHER" id="PTHR21290:SF4">
    <property type="entry name" value="SPHINGOMYELIN SYNTHASE-RELATED 2"/>
    <property type="match status" value="1"/>
</dbReference>
<name>A0AAF5D7H3_STRER</name>
<keyword evidence="6 9" id="KW-1133">Transmembrane helix</keyword>
<reference evidence="12" key="1">
    <citation type="submission" date="2024-02" db="UniProtKB">
        <authorList>
            <consortium name="WormBaseParasite"/>
        </authorList>
    </citation>
    <scope>IDENTIFICATION</scope>
</reference>
<dbReference type="Proteomes" id="UP000035681">
    <property type="component" value="Unplaced"/>
</dbReference>
<dbReference type="GO" id="GO:0033188">
    <property type="term" value="F:sphingomyelin synthase activity"/>
    <property type="evidence" value="ECO:0007669"/>
    <property type="project" value="TreeGrafter"/>
</dbReference>
<dbReference type="PANTHER" id="PTHR21290">
    <property type="entry name" value="SPHINGOMYELIN SYNTHETASE"/>
    <property type="match status" value="1"/>
</dbReference>
<feature type="domain" description="Sphingomyelin synthase-like" evidence="10">
    <location>
        <begin position="163"/>
        <end position="234"/>
    </location>
</feature>
<evidence type="ECO:0000256" key="1">
    <source>
        <dbReference type="ARBA" id="ARBA00004141"/>
    </source>
</evidence>
<feature type="transmembrane region" description="Helical" evidence="9">
    <location>
        <begin position="101"/>
        <end position="119"/>
    </location>
</feature>
<evidence type="ECO:0000256" key="7">
    <source>
        <dbReference type="ARBA" id="ARBA00023098"/>
    </source>
</evidence>
<dbReference type="InterPro" id="IPR025749">
    <property type="entry name" value="Sphingomyelin_synth-like_dom"/>
</dbReference>
<dbReference type="WBParaSite" id="TCONS_00007736.p1">
    <property type="protein sequence ID" value="TCONS_00007736.p1"/>
    <property type="gene ID" value="XLOC_005766"/>
</dbReference>
<feature type="transmembrane region" description="Helical" evidence="9">
    <location>
        <begin position="69"/>
        <end position="89"/>
    </location>
</feature>
<dbReference type="GO" id="GO:0046513">
    <property type="term" value="P:ceramide biosynthetic process"/>
    <property type="evidence" value="ECO:0007669"/>
    <property type="project" value="TreeGrafter"/>
</dbReference>
<evidence type="ECO:0000313" key="11">
    <source>
        <dbReference type="Proteomes" id="UP000035681"/>
    </source>
</evidence>
<feature type="transmembrane region" description="Helical" evidence="9">
    <location>
        <begin position="24"/>
        <end position="44"/>
    </location>
</feature>
<keyword evidence="4 9" id="KW-0812">Transmembrane</keyword>
<evidence type="ECO:0000256" key="8">
    <source>
        <dbReference type="ARBA" id="ARBA00023136"/>
    </source>
</evidence>
<feature type="transmembrane region" description="Helical" evidence="9">
    <location>
        <begin position="190"/>
        <end position="211"/>
    </location>
</feature>
<protein>
    <submittedName>
        <fullName evidence="12">PAP2_C domain-containing protein</fullName>
    </submittedName>
</protein>
<comment type="similarity">
    <text evidence="2">Belongs to the sphingomyelin synthase family.</text>
</comment>
<keyword evidence="3" id="KW-0808">Transferase</keyword>
<dbReference type="GO" id="GO:0005886">
    <property type="term" value="C:plasma membrane"/>
    <property type="evidence" value="ECO:0007669"/>
    <property type="project" value="TreeGrafter"/>
</dbReference>
<dbReference type="GO" id="GO:0005789">
    <property type="term" value="C:endoplasmic reticulum membrane"/>
    <property type="evidence" value="ECO:0007669"/>
    <property type="project" value="TreeGrafter"/>
</dbReference>
<keyword evidence="11" id="KW-1185">Reference proteome</keyword>
<evidence type="ECO:0000313" key="12">
    <source>
        <dbReference type="WBParaSite" id="TCONS_00007736.p1"/>
    </source>
</evidence>
<evidence type="ECO:0000256" key="5">
    <source>
        <dbReference type="ARBA" id="ARBA00022919"/>
    </source>
</evidence>
<dbReference type="AlphaFoldDB" id="A0AAF5D7H3"/>
<organism evidence="11 12">
    <name type="scientific">Strongyloides stercoralis</name>
    <name type="common">Threadworm</name>
    <dbReference type="NCBI Taxonomy" id="6248"/>
    <lineage>
        <taxon>Eukaryota</taxon>
        <taxon>Metazoa</taxon>
        <taxon>Ecdysozoa</taxon>
        <taxon>Nematoda</taxon>
        <taxon>Chromadorea</taxon>
        <taxon>Rhabditida</taxon>
        <taxon>Tylenchina</taxon>
        <taxon>Panagrolaimomorpha</taxon>
        <taxon>Strongyloidoidea</taxon>
        <taxon>Strongyloididae</taxon>
        <taxon>Strongyloides</taxon>
    </lineage>
</organism>
<keyword evidence="7" id="KW-0443">Lipid metabolism</keyword>
<dbReference type="GO" id="GO:0047493">
    <property type="term" value="F:ceramide cholinephosphotransferase activity"/>
    <property type="evidence" value="ECO:0007669"/>
    <property type="project" value="TreeGrafter"/>
</dbReference>
<evidence type="ECO:0000256" key="6">
    <source>
        <dbReference type="ARBA" id="ARBA00022989"/>
    </source>
</evidence>
<dbReference type="Pfam" id="PF14360">
    <property type="entry name" value="PAP2_C"/>
    <property type="match status" value="1"/>
</dbReference>
<dbReference type="GO" id="GO:0000139">
    <property type="term" value="C:Golgi membrane"/>
    <property type="evidence" value="ECO:0007669"/>
    <property type="project" value="TreeGrafter"/>
</dbReference>
<accession>A0AAF5D7H3</accession>
<evidence type="ECO:0000256" key="3">
    <source>
        <dbReference type="ARBA" id="ARBA00022679"/>
    </source>
</evidence>
<keyword evidence="8 9" id="KW-0472">Membrane</keyword>
<evidence type="ECO:0000256" key="4">
    <source>
        <dbReference type="ARBA" id="ARBA00022692"/>
    </source>
</evidence>
<dbReference type="GO" id="GO:0006686">
    <property type="term" value="P:sphingomyelin biosynthetic process"/>
    <property type="evidence" value="ECO:0007669"/>
    <property type="project" value="TreeGrafter"/>
</dbReference>